<gene>
    <name evidence="1" type="ORF">PSON_ATCC_30995.1.T0590259</name>
</gene>
<comment type="caution">
    <text evidence="1">The sequence shown here is derived from an EMBL/GenBank/DDBJ whole genome shotgun (WGS) entry which is preliminary data.</text>
</comment>
<evidence type="ECO:0000313" key="2">
    <source>
        <dbReference type="Proteomes" id="UP000692954"/>
    </source>
</evidence>
<dbReference type="EMBL" id="CAJJDN010000059">
    <property type="protein sequence ID" value="CAD8092805.1"/>
    <property type="molecule type" value="Genomic_DNA"/>
</dbReference>
<organism evidence="1 2">
    <name type="scientific">Paramecium sonneborni</name>
    <dbReference type="NCBI Taxonomy" id="65129"/>
    <lineage>
        <taxon>Eukaryota</taxon>
        <taxon>Sar</taxon>
        <taxon>Alveolata</taxon>
        <taxon>Ciliophora</taxon>
        <taxon>Intramacronucleata</taxon>
        <taxon>Oligohymenophorea</taxon>
        <taxon>Peniculida</taxon>
        <taxon>Parameciidae</taxon>
        <taxon>Paramecium</taxon>
    </lineage>
</organism>
<protein>
    <submittedName>
        <fullName evidence="1">Uncharacterized protein</fullName>
    </submittedName>
</protein>
<name>A0A8S1NTQ3_9CILI</name>
<proteinExistence type="predicted"/>
<dbReference type="Proteomes" id="UP000692954">
    <property type="component" value="Unassembled WGS sequence"/>
</dbReference>
<evidence type="ECO:0000313" key="1">
    <source>
        <dbReference type="EMBL" id="CAD8092805.1"/>
    </source>
</evidence>
<sequence length="139" mass="16670">MNIQQILNELMGCIVLKILDSIIKYKQIKFFQENHDINILIFAATLKKFDSRAKEFENKRRVQINQEESRRIQRSNKKNILKKKKESQLKYQEVYKNQFEKQRNHISSSSFFNSISYIKNSGIWRIPDQQNDVTKSTII</sequence>
<keyword evidence="2" id="KW-1185">Reference proteome</keyword>
<reference evidence="1" key="1">
    <citation type="submission" date="2021-01" db="EMBL/GenBank/DDBJ databases">
        <authorList>
            <consortium name="Genoscope - CEA"/>
            <person name="William W."/>
        </authorList>
    </citation>
    <scope>NUCLEOTIDE SEQUENCE</scope>
</reference>
<accession>A0A8S1NTQ3</accession>
<dbReference type="AlphaFoldDB" id="A0A8S1NTQ3"/>